<keyword evidence="2" id="KW-1185">Reference proteome</keyword>
<dbReference type="Proteomes" id="UP000001542">
    <property type="component" value="Unassembled WGS sequence"/>
</dbReference>
<reference evidence="1" key="2">
    <citation type="journal article" date="2007" name="Science">
        <title>Draft genome sequence of the sexually transmitted pathogen Trichomonas vaginalis.</title>
        <authorList>
            <person name="Carlton J.M."/>
            <person name="Hirt R.P."/>
            <person name="Silva J.C."/>
            <person name="Delcher A.L."/>
            <person name="Schatz M."/>
            <person name="Zhao Q."/>
            <person name="Wortman J.R."/>
            <person name="Bidwell S.L."/>
            <person name="Alsmark U.C.M."/>
            <person name="Besteiro S."/>
            <person name="Sicheritz-Ponten T."/>
            <person name="Noel C.J."/>
            <person name="Dacks J.B."/>
            <person name="Foster P.G."/>
            <person name="Simillion C."/>
            <person name="Van de Peer Y."/>
            <person name="Miranda-Saavedra D."/>
            <person name="Barton G.J."/>
            <person name="Westrop G.D."/>
            <person name="Mueller S."/>
            <person name="Dessi D."/>
            <person name="Fiori P.L."/>
            <person name="Ren Q."/>
            <person name="Paulsen I."/>
            <person name="Zhang H."/>
            <person name="Bastida-Corcuera F.D."/>
            <person name="Simoes-Barbosa A."/>
            <person name="Brown M.T."/>
            <person name="Hayes R.D."/>
            <person name="Mukherjee M."/>
            <person name="Okumura C.Y."/>
            <person name="Schneider R."/>
            <person name="Smith A.J."/>
            <person name="Vanacova S."/>
            <person name="Villalvazo M."/>
            <person name="Haas B.J."/>
            <person name="Pertea M."/>
            <person name="Feldblyum T.V."/>
            <person name="Utterback T.R."/>
            <person name="Shu C.L."/>
            <person name="Osoegawa K."/>
            <person name="de Jong P.J."/>
            <person name="Hrdy I."/>
            <person name="Horvathova L."/>
            <person name="Zubacova Z."/>
            <person name="Dolezal P."/>
            <person name="Malik S.B."/>
            <person name="Logsdon J.M. Jr."/>
            <person name="Henze K."/>
            <person name="Gupta A."/>
            <person name="Wang C.C."/>
            <person name="Dunne R.L."/>
            <person name="Upcroft J.A."/>
            <person name="Upcroft P."/>
            <person name="White O."/>
            <person name="Salzberg S.L."/>
            <person name="Tang P."/>
            <person name="Chiu C.-H."/>
            <person name="Lee Y.-S."/>
            <person name="Embley T.M."/>
            <person name="Coombs G.H."/>
            <person name="Mottram J.C."/>
            <person name="Tachezy J."/>
            <person name="Fraser-Liggett C.M."/>
            <person name="Johnson P.J."/>
        </authorList>
    </citation>
    <scope>NUCLEOTIDE SEQUENCE [LARGE SCALE GENOMIC DNA]</scope>
    <source>
        <strain evidence="1">G3</strain>
    </source>
</reference>
<dbReference type="InterPro" id="IPR036397">
    <property type="entry name" value="RNaseH_sf"/>
</dbReference>
<dbReference type="VEuPathDB" id="TrichDB:TVAGG3_0787530"/>
<sequence length="438" mass="50586">MLPSTFKCPITGRTHTIVYKNQNKDKLIKYCNDLADYIKNHPKQYKYLAVDTEGKINVADLNDVFVIQFAECFVNHNDLINYQIDDSTEESIELQDGFIIFDPDNDVKRALRLIFSNYFIYTIFFDITRDVLSLYKLGIPINGKPDKTGKVTLHTVIDTQFRPNIPYFQSKFGLKDVVKSISFPCKELEAAKDQLEIKESVNFSQLIYENLGKPNSEIIATYAGFLQYISNDIAFTALSLLAYIKTCTSIKTMHSLQAKQLTQLWKEENTIGVDFGSILLEKAVRYSKDTLQNPTKDLYNTCICAMKLIKYYDAIKEFKKSFPFTKQELIQFQEIATEWINGDKSRKFPAAFNLKADITEFRITGKLNDEFFRIWIEIKDKVPHNSGNTLIHICNKIHPQLYDFLKACDVLTDEEMAEACNNIYQAIIDGKVDEYLQN</sequence>
<organism evidence="1 2">
    <name type="scientific">Trichomonas vaginalis (strain ATCC PRA-98 / G3)</name>
    <dbReference type="NCBI Taxonomy" id="412133"/>
    <lineage>
        <taxon>Eukaryota</taxon>
        <taxon>Metamonada</taxon>
        <taxon>Parabasalia</taxon>
        <taxon>Trichomonadida</taxon>
        <taxon>Trichomonadidae</taxon>
        <taxon>Trichomonas</taxon>
    </lineage>
</organism>
<dbReference type="GO" id="GO:0003676">
    <property type="term" value="F:nucleic acid binding"/>
    <property type="evidence" value="ECO:0007669"/>
    <property type="project" value="InterPro"/>
</dbReference>
<evidence type="ECO:0000313" key="2">
    <source>
        <dbReference type="Proteomes" id="UP000001542"/>
    </source>
</evidence>
<evidence type="ECO:0000313" key="1">
    <source>
        <dbReference type="EMBL" id="EAY02866.1"/>
    </source>
</evidence>
<dbReference type="SUPFAM" id="SSF53098">
    <property type="entry name" value="Ribonuclease H-like"/>
    <property type="match status" value="1"/>
</dbReference>
<dbReference type="VEuPathDB" id="TrichDB:TVAG_174080"/>
<gene>
    <name evidence="1" type="ORF">TVAG_174080</name>
</gene>
<dbReference type="AlphaFoldDB" id="A2EWV1"/>
<evidence type="ECO:0008006" key="3">
    <source>
        <dbReference type="Google" id="ProtNLM"/>
    </source>
</evidence>
<dbReference type="EMBL" id="DS113522">
    <property type="protein sequence ID" value="EAY02866.1"/>
    <property type="molecule type" value="Genomic_DNA"/>
</dbReference>
<dbReference type="InParanoid" id="A2EWV1"/>
<proteinExistence type="predicted"/>
<reference evidence="1" key="1">
    <citation type="submission" date="2006-10" db="EMBL/GenBank/DDBJ databases">
        <authorList>
            <person name="Amadeo P."/>
            <person name="Zhao Q."/>
            <person name="Wortman J."/>
            <person name="Fraser-Liggett C."/>
            <person name="Carlton J."/>
        </authorList>
    </citation>
    <scope>NUCLEOTIDE SEQUENCE</scope>
    <source>
        <strain evidence="1">G3</strain>
    </source>
</reference>
<dbReference type="Gene3D" id="3.30.420.10">
    <property type="entry name" value="Ribonuclease H-like superfamily/Ribonuclease H"/>
    <property type="match status" value="1"/>
</dbReference>
<accession>A2EWV1</accession>
<dbReference type="InterPro" id="IPR012337">
    <property type="entry name" value="RNaseH-like_sf"/>
</dbReference>
<name>A2EWV1_TRIV3</name>
<dbReference type="KEGG" id="tva:4760706"/>
<dbReference type="RefSeq" id="XP_001315089.1">
    <property type="nucleotide sequence ID" value="XM_001315054.1"/>
</dbReference>
<protein>
    <recommendedName>
        <fullName evidence="3">3'-5' exonuclease domain-containing protein</fullName>
    </recommendedName>
</protein>